<name>A0A558CFE7_9PSEU</name>
<dbReference type="InterPro" id="IPR027417">
    <property type="entry name" value="P-loop_NTPase"/>
</dbReference>
<dbReference type="PANTHER" id="PTHR30267">
    <property type="entry name" value="PROTEIN KINASE PRKA"/>
    <property type="match status" value="1"/>
</dbReference>
<dbReference type="Pfam" id="PF00158">
    <property type="entry name" value="Sigma54_activat"/>
    <property type="match status" value="1"/>
</dbReference>
<dbReference type="AlphaFoldDB" id="A0A558CFE7"/>
<dbReference type="EMBL" id="VJWX01000186">
    <property type="protein sequence ID" value="TVT47497.1"/>
    <property type="molecule type" value="Genomic_DNA"/>
</dbReference>
<dbReference type="GO" id="GO:0004672">
    <property type="term" value="F:protein kinase activity"/>
    <property type="evidence" value="ECO:0007669"/>
    <property type="project" value="TreeGrafter"/>
</dbReference>
<comment type="caution">
    <text evidence="2">The sequence shown here is derived from an EMBL/GenBank/DDBJ whole genome shotgun (WGS) entry which is preliminary data.</text>
</comment>
<gene>
    <name evidence="2" type="ORF">FNH05_19060</name>
</gene>
<dbReference type="PANTHER" id="PTHR30267:SF2">
    <property type="entry name" value="PROTEIN PRKA"/>
    <property type="match status" value="1"/>
</dbReference>
<dbReference type="OrthoDB" id="9760760at2"/>
<evidence type="ECO:0000313" key="2">
    <source>
        <dbReference type="EMBL" id="TVT47497.1"/>
    </source>
</evidence>
<dbReference type="RefSeq" id="WP_144590051.1">
    <property type="nucleotide sequence ID" value="NZ_VJWX01000186.1"/>
</dbReference>
<evidence type="ECO:0000259" key="1">
    <source>
        <dbReference type="Pfam" id="PF00158"/>
    </source>
</evidence>
<dbReference type="Gene3D" id="3.40.50.300">
    <property type="entry name" value="P-loop containing nucleotide triphosphate hydrolases"/>
    <property type="match status" value="1"/>
</dbReference>
<proteinExistence type="predicted"/>
<organism evidence="2 3">
    <name type="scientific">Amycolatopsis rhizosphaerae</name>
    <dbReference type="NCBI Taxonomy" id="2053003"/>
    <lineage>
        <taxon>Bacteria</taxon>
        <taxon>Bacillati</taxon>
        <taxon>Actinomycetota</taxon>
        <taxon>Actinomycetes</taxon>
        <taxon>Pseudonocardiales</taxon>
        <taxon>Pseudonocardiaceae</taxon>
        <taxon>Amycolatopsis</taxon>
    </lineage>
</organism>
<dbReference type="GO" id="GO:0005524">
    <property type="term" value="F:ATP binding"/>
    <property type="evidence" value="ECO:0007669"/>
    <property type="project" value="InterPro"/>
</dbReference>
<feature type="domain" description="Sigma-54 factor interaction" evidence="1">
    <location>
        <begin position="171"/>
        <end position="229"/>
    </location>
</feature>
<sequence>MNPVPEHLPRTVGELRAAGYTSRGIKTEIHDNLLAALRSGRDPWPGIVGFSRTVLPQLERALLAGHDVVLLGERGQGKTRLLRTLAGLLDEWTPVIEGAELAEHPLDPITPASIRRAAELGDELPVAWLHRSRRYTEKLATPDTSVGDLIGDVDPVKVAEGRSLGDPETIHFGLVPRAHRGIVAINELPDLAERIQVALLNVMEERDIQVRGYTLRLPLDVLMVATANPEDYTNRGRIITPLKDRFGAEIRTHYPLDVAAEVDVVRQEAHLVAEVGEPLLEVLARFVRNLRESTVIDQRSGVSARFAVAAAETVAAAALRRAAITGEDPPVARPVDLDAVPAVLRGKVEFEPGEEGRENEHLVHLLRRAVAETARDRFGGLNLRPLVQAVADGHLVATGERVPGAEVLSALPELPVLHEVAARADVSAGDPPGRIAAAVELALESLYLARQLAKDSDDATTVYGP</sequence>
<dbReference type="Proteomes" id="UP000320011">
    <property type="component" value="Unassembled WGS sequence"/>
</dbReference>
<accession>A0A558CFE7</accession>
<dbReference type="GO" id="GO:0006355">
    <property type="term" value="P:regulation of DNA-templated transcription"/>
    <property type="evidence" value="ECO:0007669"/>
    <property type="project" value="InterPro"/>
</dbReference>
<protein>
    <submittedName>
        <fullName evidence="2">Magnesium chelatase</fullName>
    </submittedName>
</protein>
<dbReference type="SUPFAM" id="SSF52540">
    <property type="entry name" value="P-loop containing nucleoside triphosphate hydrolases"/>
    <property type="match status" value="1"/>
</dbReference>
<evidence type="ECO:0000313" key="3">
    <source>
        <dbReference type="Proteomes" id="UP000320011"/>
    </source>
</evidence>
<reference evidence="2 3" key="1">
    <citation type="submission" date="2019-07" db="EMBL/GenBank/DDBJ databases">
        <authorList>
            <person name="Duangmal K."/>
            <person name="Teo W.F.A."/>
        </authorList>
    </citation>
    <scope>NUCLEOTIDE SEQUENCE [LARGE SCALE GENOMIC DNA]</scope>
    <source>
        <strain evidence="2 3">TBRC 6029</strain>
    </source>
</reference>
<dbReference type="FunFam" id="3.40.50.300:FF:000841">
    <property type="entry name" value="Magnesium protoporphyrin chelatase"/>
    <property type="match status" value="1"/>
</dbReference>
<reference evidence="2 3" key="2">
    <citation type="submission" date="2019-08" db="EMBL/GenBank/DDBJ databases">
        <title>Amycolatopsis acidicola sp. nov., isolated from peat swamp forest soil.</title>
        <authorList>
            <person name="Srisuk N."/>
        </authorList>
    </citation>
    <scope>NUCLEOTIDE SEQUENCE [LARGE SCALE GENOMIC DNA]</scope>
    <source>
        <strain evidence="2 3">TBRC 6029</strain>
    </source>
</reference>
<dbReference type="InterPro" id="IPR002078">
    <property type="entry name" value="Sigma_54_int"/>
</dbReference>
<keyword evidence="3" id="KW-1185">Reference proteome</keyword>